<dbReference type="PANTHER" id="PTHR10845">
    <property type="entry name" value="REGULATOR OF G PROTEIN SIGNALING"/>
    <property type="match status" value="1"/>
</dbReference>
<dbReference type="CDD" id="cd07440">
    <property type="entry name" value="RGS"/>
    <property type="match status" value="1"/>
</dbReference>
<dbReference type="InterPro" id="IPR016137">
    <property type="entry name" value="RGS"/>
</dbReference>
<dbReference type="PANTHER" id="PTHR10845:SF192">
    <property type="entry name" value="DOUBLE HIT, ISOFORM B"/>
    <property type="match status" value="1"/>
</dbReference>
<evidence type="ECO:0000313" key="3">
    <source>
        <dbReference type="EMBL" id="ORZ10171.1"/>
    </source>
</evidence>
<dbReference type="InterPro" id="IPR044926">
    <property type="entry name" value="RGS_subdomain_2"/>
</dbReference>
<accession>A0A1X2I630</accession>
<dbReference type="Pfam" id="PF00615">
    <property type="entry name" value="RGS"/>
    <property type="match status" value="1"/>
</dbReference>
<dbReference type="EMBL" id="MCGE01000025">
    <property type="protein sequence ID" value="ORZ10171.1"/>
    <property type="molecule type" value="Genomic_DNA"/>
</dbReference>
<feature type="compositionally biased region" description="Polar residues" evidence="1">
    <location>
        <begin position="181"/>
        <end position="191"/>
    </location>
</feature>
<feature type="region of interest" description="Disordered" evidence="1">
    <location>
        <begin position="1"/>
        <end position="90"/>
    </location>
</feature>
<feature type="compositionally biased region" description="Low complexity" evidence="1">
    <location>
        <begin position="150"/>
        <end position="174"/>
    </location>
</feature>
<keyword evidence="4" id="KW-1185">Reference proteome</keyword>
<feature type="compositionally biased region" description="Polar residues" evidence="1">
    <location>
        <begin position="140"/>
        <end position="149"/>
    </location>
</feature>
<dbReference type="InterPro" id="IPR036305">
    <property type="entry name" value="RGS_sf"/>
</dbReference>
<feature type="region of interest" description="Disordered" evidence="1">
    <location>
        <begin position="448"/>
        <end position="498"/>
    </location>
</feature>
<evidence type="ECO:0000313" key="4">
    <source>
        <dbReference type="Proteomes" id="UP000193560"/>
    </source>
</evidence>
<feature type="compositionally biased region" description="Low complexity" evidence="1">
    <location>
        <begin position="61"/>
        <end position="86"/>
    </location>
</feature>
<dbReference type="PRINTS" id="PR01301">
    <property type="entry name" value="RGSPROTEIN"/>
</dbReference>
<protein>
    <recommendedName>
        <fullName evidence="2">RGS domain-containing protein</fullName>
    </recommendedName>
</protein>
<feature type="compositionally biased region" description="Low complexity" evidence="1">
    <location>
        <begin position="1"/>
        <end position="12"/>
    </location>
</feature>
<feature type="region of interest" description="Disordered" evidence="1">
    <location>
        <begin position="123"/>
        <end position="191"/>
    </location>
</feature>
<gene>
    <name evidence="3" type="ORF">BCR42DRAFT_422890</name>
</gene>
<evidence type="ECO:0000259" key="2">
    <source>
        <dbReference type="PROSITE" id="PS50132"/>
    </source>
</evidence>
<proteinExistence type="predicted"/>
<dbReference type="SMART" id="SM00315">
    <property type="entry name" value="RGS"/>
    <property type="match status" value="1"/>
</dbReference>
<feature type="domain" description="RGS" evidence="2">
    <location>
        <begin position="237"/>
        <end position="355"/>
    </location>
</feature>
<dbReference type="SUPFAM" id="SSF48097">
    <property type="entry name" value="Regulator of G-protein signaling, RGS"/>
    <property type="match status" value="1"/>
</dbReference>
<dbReference type="Proteomes" id="UP000193560">
    <property type="component" value="Unassembled WGS sequence"/>
</dbReference>
<name>A0A1X2I630_9FUNG</name>
<dbReference type="PROSITE" id="PS50132">
    <property type="entry name" value="RGS"/>
    <property type="match status" value="1"/>
</dbReference>
<feature type="compositionally biased region" description="Low complexity" evidence="1">
    <location>
        <begin position="455"/>
        <end position="478"/>
    </location>
</feature>
<dbReference type="OrthoDB" id="196547at2759"/>
<organism evidence="3 4">
    <name type="scientific">Absidia repens</name>
    <dbReference type="NCBI Taxonomy" id="90262"/>
    <lineage>
        <taxon>Eukaryota</taxon>
        <taxon>Fungi</taxon>
        <taxon>Fungi incertae sedis</taxon>
        <taxon>Mucoromycota</taxon>
        <taxon>Mucoromycotina</taxon>
        <taxon>Mucoromycetes</taxon>
        <taxon>Mucorales</taxon>
        <taxon>Cunninghamellaceae</taxon>
        <taxon>Absidia</taxon>
    </lineage>
</organism>
<comment type="caution">
    <text evidence="3">The sequence shown here is derived from an EMBL/GenBank/DDBJ whole genome shotgun (WGS) entry which is preliminary data.</text>
</comment>
<sequence>MQIDRNTSSSTTTRRRPSHINLNGASSAANDDLLSPRTPKSINKSRRGSLASECAHEVYDSSSSGPSSRPNSIIGSSSNHHSTGGSLTPALLSDTTTTYFDITQQPQPTSSCSTNMIATSQEMHRQRLSKMDASAIAASSGLQPPTSVFSSHSYSTPTNSSSANSNTADLSSSNRGGYRPRSSSISSIMTNNGAPSPNFDVHTLYRIKTTRSSKKLDHFFGEFIPHDICIKEIKKEGLKALLQSKVPLCYFLHHLLEEYSHENLFFFIELEQYEMFQYVSRVQQLATAQHIFTTYLTRNSHFEVNLDDKVRRTVTEALDQKDVEKCFETAKQSVYSLLESSYMRFLTTETYQKMVKSCGELVTHYPDETRFAAVNVLLGYVEREHAMIYTNPLTDAPVFMSVSQTSKRRHELIKSMIHEFCRTLVGVEFNYYRQDPNDGLMSSAAIAEAAKQHQQRQQQQQPQQPHQQQQQRAPSPSSHESKSPKLQGKSKFDFLKKK</sequence>
<dbReference type="STRING" id="90262.A0A1X2I630"/>
<dbReference type="Gene3D" id="1.10.167.10">
    <property type="entry name" value="Regulator of G-protein Signalling 4, domain 2"/>
    <property type="match status" value="1"/>
</dbReference>
<evidence type="ECO:0000256" key="1">
    <source>
        <dbReference type="SAM" id="MobiDB-lite"/>
    </source>
</evidence>
<feature type="compositionally biased region" description="Polar residues" evidence="1">
    <location>
        <begin position="20"/>
        <end position="29"/>
    </location>
</feature>
<reference evidence="3 4" key="1">
    <citation type="submission" date="2016-07" db="EMBL/GenBank/DDBJ databases">
        <title>Pervasive Adenine N6-methylation of Active Genes in Fungi.</title>
        <authorList>
            <consortium name="DOE Joint Genome Institute"/>
            <person name="Mondo S.J."/>
            <person name="Dannebaum R.O."/>
            <person name="Kuo R.C."/>
            <person name="Labutti K."/>
            <person name="Haridas S."/>
            <person name="Kuo A."/>
            <person name="Salamov A."/>
            <person name="Ahrendt S.R."/>
            <person name="Lipzen A."/>
            <person name="Sullivan W."/>
            <person name="Andreopoulos W.B."/>
            <person name="Clum A."/>
            <person name="Lindquist E."/>
            <person name="Daum C."/>
            <person name="Ramamoorthy G.K."/>
            <person name="Gryganskyi A."/>
            <person name="Culley D."/>
            <person name="Magnuson J.K."/>
            <person name="James T.Y."/>
            <person name="O'Malley M.A."/>
            <person name="Stajich J.E."/>
            <person name="Spatafora J.W."/>
            <person name="Visel A."/>
            <person name="Grigoriev I.V."/>
        </authorList>
    </citation>
    <scope>NUCLEOTIDE SEQUENCE [LARGE SCALE GENOMIC DNA]</scope>
    <source>
        <strain evidence="3 4">NRRL 1336</strain>
    </source>
</reference>
<dbReference type="AlphaFoldDB" id="A0A1X2I630"/>